<protein>
    <submittedName>
        <fullName evidence="2">Uncharacterized protein</fullName>
    </submittedName>
</protein>
<feature type="compositionally biased region" description="Basic and acidic residues" evidence="1">
    <location>
        <begin position="53"/>
        <end position="65"/>
    </location>
</feature>
<name>A0A1H1AEN5_9ACTN</name>
<organism evidence="2 3">
    <name type="scientific">Tsukamurella pulmonis</name>
    <dbReference type="NCBI Taxonomy" id="47312"/>
    <lineage>
        <taxon>Bacteria</taxon>
        <taxon>Bacillati</taxon>
        <taxon>Actinomycetota</taxon>
        <taxon>Actinomycetes</taxon>
        <taxon>Mycobacteriales</taxon>
        <taxon>Tsukamurellaceae</taxon>
        <taxon>Tsukamurella</taxon>
    </lineage>
</organism>
<dbReference type="STRING" id="47312.SAMN04489765_0184"/>
<feature type="region of interest" description="Disordered" evidence="1">
    <location>
        <begin position="49"/>
        <end position="80"/>
    </location>
</feature>
<sequence length="80" mass="9521">MRPIRVSTNRDLPNDTEHNIRDDFYDGVTVLPPWAEAWFAQERARHRTALGETHPDGDDWNHWEEQLSNDSPHHRPLQLR</sequence>
<dbReference type="AlphaFoldDB" id="A0A1H1AEN5"/>
<evidence type="ECO:0000313" key="2">
    <source>
        <dbReference type="EMBL" id="SDQ38040.1"/>
    </source>
</evidence>
<evidence type="ECO:0000313" key="3">
    <source>
        <dbReference type="Proteomes" id="UP000183053"/>
    </source>
</evidence>
<proteinExistence type="predicted"/>
<keyword evidence="3" id="KW-1185">Reference proteome</keyword>
<evidence type="ECO:0000256" key="1">
    <source>
        <dbReference type="SAM" id="MobiDB-lite"/>
    </source>
</evidence>
<dbReference type="EMBL" id="FNLF01000002">
    <property type="protein sequence ID" value="SDQ38040.1"/>
    <property type="molecule type" value="Genomic_DNA"/>
</dbReference>
<dbReference type="Proteomes" id="UP000183053">
    <property type="component" value="Unassembled WGS sequence"/>
</dbReference>
<gene>
    <name evidence="2" type="ORF">SAMN04489765_0184</name>
</gene>
<reference evidence="3" key="1">
    <citation type="submission" date="2016-10" db="EMBL/GenBank/DDBJ databases">
        <authorList>
            <person name="Varghese N."/>
            <person name="Submissions S."/>
        </authorList>
    </citation>
    <scope>NUCLEOTIDE SEQUENCE [LARGE SCALE GENOMIC DNA]</scope>
    <source>
        <strain evidence="3">DSM 44142</strain>
    </source>
</reference>
<accession>A0A1H1AEN5</accession>